<keyword evidence="4" id="KW-1185">Reference proteome</keyword>
<feature type="compositionally biased region" description="Basic residues" evidence="1">
    <location>
        <begin position="142"/>
        <end position="157"/>
    </location>
</feature>
<evidence type="ECO:0000256" key="2">
    <source>
        <dbReference type="SAM" id="Phobius"/>
    </source>
</evidence>
<comment type="caution">
    <text evidence="3">The sequence shown here is derived from an EMBL/GenBank/DDBJ whole genome shotgun (WGS) entry which is preliminary data.</text>
</comment>
<evidence type="ECO:0000313" key="3">
    <source>
        <dbReference type="EMBL" id="ETO29900.1"/>
    </source>
</evidence>
<reference evidence="3 4" key="1">
    <citation type="journal article" date="2013" name="Curr. Biol.">
        <title>The Genome of the Foraminiferan Reticulomyxa filosa.</title>
        <authorList>
            <person name="Glockner G."/>
            <person name="Hulsmann N."/>
            <person name="Schleicher M."/>
            <person name="Noegel A.A."/>
            <person name="Eichinger L."/>
            <person name="Gallinger C."/>
            <person name="Pawlowski J."/>
            <person name="Sierra R."/>
            <person name="Euteneuer U."/>
            <person name="Pillet L."/>
            <person name="Moustafa A."/>
            <person name="Platzer M."/>
            <person name="Groth M."/>
            <person name="Szafranski K."/>
            <person name="Schliwa M."/>
        </authorList>
    </citation>
    <scope>NUCLEOTIDE SEQUENCE [LARGE SCALE GENOMIC DNA]</scope>
</reference>
<accession>X6NUD1</accession>
<keyword evidence="2" id="KW-0472">Membrane</keyword>
<feature type="transmembrane region" description="Helical" evidence="2">
    <location>
        <begin position="49"/>
        <end position="71"/>
    </location>
</feature>
<gene>
    <name evidence="3" type="ORF">RFI_07217</name>
</gene>
<evidence type="ECO:0000256" key="1">
    <source>
        <dbReference type="SAM" id="MobiDB-lite"/>
    </source>
</evidence>
<organism evidence="3 4">
    <name type="scientific">Reticulomyxa filosa</name>
    <dbReference type="NCBI Taxonomy" id="46433"/>
    <lineage>
        <taxon>Eukaryota</taxon>
        <taxon>Sar</taxon>
        <taxon>Rhizaria</taxon>
        <taxon>Retaria</taxon>
        <taxon>Foraminifera</taxon>
        <taxon>Monothalamids</taxon>
        <taxon>Reticulomyxidae</taxon>
        <taxon>Reticulomyxa</taxon>
    </lineage>
</organism>
<feature type="region of interest" description="Disordered" evidence="1">
    <location>
        <begin position="135"/>
        <end position="157"/>
    </location>
</feature>
<proteinExistence type="predicted"/>
<evidence type="ECO:0000313" key="4">
    <source>
        <dbReference type="Proteomes" id="UP000023152"/>
    </source>
</evidence>
<keyword evidence="2" id="KW-1133">Transmembrane helix</keyword>
<dbReference type="AlphaFoldDB" id="X6NUD1"/>
<protein>
    <submittedName>
        <fullName evidence="3">Uncharacterized protein</fullName>
    </submittedName>
</protein>
<name>X6NUD1_RETFI</name>
<keyword evidence="2" id="KW-0812">Transmembrane</keyword>
<sequence length="157" mass="18422">MSTNHFTVSTCVWDRFKYFANDTTLDNASNAVFVNYKKKKTYSPRSMHIYIFFFFFAEDEKIITVIVTMVAKKKKKTKLEGFVWIHNPTLSLQVSMGKLWSLKHVVHTLEDTYYKAPKHTVDAWEPPFIILANKSPATTKKKETRKKKKKKKPNQPN</sequence>
<dbReference type="EMBL" id="ASPP01005778">
    <property type="protein sequence ID" value="ETO29900.1"/>
    <property type="molecule type" value="Genomic_DNA"/>
</dbReference>
<dbReference type="Proteomes" id="UP000023152">
    <property type="component" value="Unassembled WGS sequence"/>
</dbReference>